<organism evidence="3 6">
    <name type="scientific">Bacteroides finegoldii</name>
    <dbReference type="NCBI Taxonomy" id="338188"/>
    <lineage>
        <taxon>Bacteria</taxon>
        <taxon>Pseudomonadati</taxon>
        <taxon>Bacteroidota</taxon>
        <taxon>Bacteroidia</taxon>
        <taxon>Bacteroidales</taxon>
        <taxon>Bacteroidaceae</taxon>
        <taxon>Bacteroides</taxon>
    </lineage>
</organism>
<feature type="coiled-coil region" evidence="1">
    <location>
        <begin position="20"/>
        <end position="47"/>
    </location>
</feature>
<evidence type="ECO:0000256" key="2">
    <source>
        <dbReference type="SAM" id="SignalP"/>
    </source>
</evidence>
<evidence type="ECO:0000313" key="6">
    <source>
        <dbReference type="Proteomes" id="UP000095517"/>
    </source>
</evidence>
<reference evidence="3 6" key="1">
    <citation type="submission" date="2015-09" db="EMBL/GenBank/DDBJ databases">
        <authorList>
            <consortium name="Pathogen Informatics"/>
        </authorList>
    </citation>
    <scope>NUCLEOTIDE SEQUENCE [LARGE SCALE GENOMIC DNA]</scope>
    <source>
        <strain evidence="3 6">2789STDY5608840</strain>
    </source>
</reference>
<dbReference type="EMBL" id="CYZH01000008">
    <property type="protein sequence ID" value="CUO32845.1"/>
    <property type="molecule type" value="Genomic_DNA"/>
</dbReference>
<dbReference type="InterPro" id="IPR032220">
    <property type="entry name" value="DUF5039"/>
</dbReference>
<dbReference type="Pfam" id="PF16442">
    <property type="entry name" value="DUF5039"/>
    <property type="match status" value="1"/>
</dbReference>
<accession>A0A174E971</accession>
<evidence type="ECO:0000313" key="8">
    <source>
        <dbReference type="Proteomes" id="UP000440198"/>
    </source>
</evidence>
<dbReference type="RefSeq" id="WP_022275608.1">
    <property type="nucleotide sequence ID" value="NZ_CABIXA010000008.1"/>
</dbReference>
<feature type="signal peptide" evidence="2">
    <location>
        <begin position="1"/>
        <end position="24"/>
    </location>
</feature>
<evidence type="ECO:0000256" key="1">
    <source>
        <dbReference type="SAM" id="Coils"/>
    </source>
</evidence>
<name>A0A174E971_9BACE</name>
<reference evidence="7 8" key="2">
    <citation type="journal article" date="2019" name="Nat. Med.">
        <title>A library of human gut bacterial isolates paired with longitudinal multiomics data enables mechanistic microbiome research.</title>
        <authorList>
            <person name="Poyet M."/>
            <person name="Groussin M."/>
            <person name="Gibbons S.M."/>
            <person name="Avila-Pacheco J."/>
            <person name="Jiang X."/>
            <person name="Kearney S.M."/>
            <person name="Perrotta A.R."/>
            <person name="Berdy B."/>
            <person name="Zhao S."/>
            <person name="Lieberman T.D."/>
            <person name="Swanson P.K."/>
            <person name="Smith M."/>
            <person name="Roesemann S."/>
            <person name="Alexander J.E."/>
            <person name="Rich S.A."/>
            <person name="Livny J."/>
            <person name="Vlamakis H."/>
            <person name="Clish C."/>
            <person name="Bullock K."/>
            <person name="Deik A."/>
            <person name="Scott J."/>
            <person name="Pierce K.A."/>
            <person name="Xavier R.J."/>
            <person name="Alm E.J."/>
        </authorList>
    </citation>
    <scope>NUCLEOTIDE SEQUENCE [LARGE SCALE GENOMIC DNA]</scope>
    <source>
        <strain evidence="5 8">BIOML-A2</strain>
        <strain evidence="4 7">BIOML-A6</strain>
    </source>
</reference>
<sequence>MKTTLLSVLCLFISGWGSMQTALAQNLQEMEKSLSAINEELNQKTKEYSWQLVSAYADYCEANNKYISWNDVPYLQEIVEYNRPASLENYRLEHKVCKDALDKFLNTYKEYRELKKRQSEAVSKEEKDAVSAAFSAFWKKLRSEDNAYKELYYAERKTVCKYRSEALRYMIEQYKKDNKAVSTSMIKYSDRSYLLQKGSALELLDKEVNALESVQRELVRKITRAKYGLTEAKEE</sequence>
<keyword evidence="2" id="KW-0732">Signal</keyword>
<evidence type="ECO:0000313" key="7">
    <source>
        <dbReference type="Proteomes" id="UP000421791"/>
    </source>
</evidence>
<gene>
    <name evidence="3" type="ORF">ERS852397_01795</name>
    <name evidence="5" type="ORF">F2Z09_16445</name>
    <name evidence="4" type="ORF">F2Z22_18120</name>
</gene>
<evidence type="ECO:0000313" key="5">
    <source>
        <dbReference type="EMBL" id="KAA5254139.1"/>
    </source>
</evidence>
<evidence type="ECO:0000313" key="4">
    <source>
        <dbReference type="EMBL" id="KAA5227876.1"/>
    </source>
</evidence>
<protein>
    <submittedName>
        <fullName evidence="4">DUF5039 domain-containing protein</fullName>
    </submittedName>
</protein>
<dbReference type="STRING" id="338188.ERS852397_01795"/>
<keyword evidence="8" id="KW-1185">Reference proteome</keyword>
<dbReference type="Proteomes" id="UP000440198">
    <property type="component" value="Unassembled WGS sequence"/>
</dbReference>
<dbReference type="AlphaFoldDB" id="A0A174E971"/>
<dbReference type="EMBL" id="VWAG01000038">
    <property type="protein sequence ID" value="KAA5254139.1"/>
    <property type="molecule type" value="Genomic_DNA"/>
</dbReference>
<dbReference type="EMBL" id="VWAK01000041">
    <property type="protein sequence ID" value="KAA5227876.1"/>
    <property type="molecule type" value="Genomic_DNA"/>
</dbReference>
<feature type="chain" id="PRO_5044549851" evidence="2">
    <location>
        <begin position="25"/>
        <end position="235"/>
    </location>
</feature>
<proteinExistence type="predicted"/>
<dbReference type="GeneID" id="92989876"/>
<dbReference type="Proteomes" id="UP000421791">
    <property type="component" value="Unassembled WGS sequence"/>
</dbReference>
<evidence type="ECO:0000313" key="3">
    <source>
        <dbReference type="EMBL" id="CUO32845.1"/>
    </source>
</evidence>
<dbReference type="Proteomes" id="UP000095517">
    <property type="component" value="Unassembled WGS sequence"/>
</dbReference>
<keyword evidence="1" id="KW-0175">Coiled coil</keyword>